<keyword evidence="4 6" id="KW-1133">Transmembrane helix</keyword>
<evidence type="ECO:0000256" key="1">
    <source>
        <dbReference type="ARBA" id="ARBA00004651"/>
    </source>
</evidence>
<dbReference type="GO" id="GO:0043190">
    <property type="term" value="C:ATP-binding cassette (ABC) transporter complex"/>
    <property type="evidence" value="ECO:0007669"/>
    <property type="project" value="TreeGrafter"/>
</dbReference>
<dbReference type="EMBL" id="CAADRM010000123">
    <property type="protein sequence ID" value="VFU16879.1"/>
    <property type="molecule type" value="Genomic_DNA"/>
</dbReference>
<evidence type="ECO:0000256" key="4">
    <source>
        <dbReference type="ARBA" id="ARBA00022989"/>
    </source>
</evidence>
<evidence type="ECO:0000256" key="6">
    <source>
        <dbReference type="SAM" id="Phobius"/>
    </source>
</evidence>
<sequence length="361" mass="39587">MSSIIRRYIFRKALVMTLGALTSLVLLMVISELFGKLTTFTEYGTGLPVILQYLAFSVPQMVHWVLPFSVCLGILAAQAAFSRHSEIIAMQSCSVSLMQIYTPYLFVGILATILMASTSFYLYPMAQRQAERIENLSIKKTEVTGTFSMSGGRFKVGQDIYSVARLDIAQGTMENITCYRFSSGRLKQVIRAKSARWTGEIWTAQGMEVIELGETGISDPRPATVLPLGQEPEDLVMAETNSELLPITELRSYLLQLRQSGIASPATETLYYSRISFALAPFIITILVIPFGMRFPRAGGIARGISLGLVLGLSYWFLHSGLTGLGVSGVIHPLAASWGANAAALILAFSILLKKRRALYG</sequence>
<dbReference type="InterPro" id="IPR005495">
    <property type="entry name" value="LptG/LptF_permease"/>
</dbReference>
<keyword evidence="3 6" id="KW-0812">Transmembrane</keyword>
<keyword evidence="2" id="KW-1003">Cell membrane</keyword>
<evidence type="ECO:0000256" key="5">
    <source>
        <dbReference type="ARBA" id="ARBA00023136"/>
    </source>
</evidence>
<evidence type="ECO:0000256" key="3">
    <source>
        <dbReference type="ARBA" id="ARBA00022692"/>
    </source>
</evidence>
<dbReference type="AlphaFoldDB" id="A0A485M9J0"/>
<accession>A0A485M9J0</accession>
<comment type="subcellular location">
    <subcellularLocation>
        <location evidence="1">Cell membrane</location>
        <topology evidence="1">Multi-pass membrane protein</topology>
    </subcellularLocation>
</comment>
<feature type="transmembrane region" description="Helical" evidence="6">
    <location>
        <begin position="300"/>
        <end position="318"/>
    </location>
</feature>
<protein>
    <submittedName>
        <fullName evidence="7">Putative permease YjgP/YjgQ family protein</fullName>
    </submittedName>
</protein>
<evidence type="ECO:0000313" key="7">
    <source>
        <dbReference type="EMBL" id="VFU16879.1"/>
    </source>
</evidence>
<feature type="transmembrane region" description="Helical" evidence="6">
    <location>
        <begin position="61"/>
        <end position="81"/>
    </location>
</feature>
<dbReference type="GO" id="GO:0015920">
    <property type="term" value="P:lipopolysaccharide transport"/>
    <property type="evidence" value="ECO:0007669"/>
    <property type="project" value="TreeGrafter"/>
</dbReference>
<reference evidence="7" key="1">
    <citation type="submission" date="2019-03" db="EMBL/GenBank/DDBJ databases">
        <authorList>
            <person name="Hao L."/>
        </authorList>
    </citation>
    <scope>NUCLEOTIDE SEQUENCE</scope>
</reference>
<proteinExistence type="predicted"/>
<organism evidence="7">
    <name type="scientific">anaerobic digester metagenome</name>
    <dbReference type="NCBI Taxonomy" id="1263854"/>
    <lineage>
        <taxon>unclassified sequences</taxon>
        <taxon>metagenomes</taxon>
        <taxon>ecological metagenomes</taxon>
    </lineage>
</organism>
<feature type="transmembrane region" description="Helical" evidence="6">
    <location>
        <begin position="271"/>
        <end position="293"/>
    </location>
</feature>
<keyword evidence="5 6" id="KW-0472">Membrane</keyword>
<feature type="transmembrane region" description="Helical" evidence="6">
    <location>
        <begin position="101"/>
        <end position="123"/>
    </location>
</feature>
<dbReference type="Pfam" id="PF03739">
    <property type="entry name" value="LptF_LptG"/>
    <property type="match status" value="1"/>
</dbReference>
<evidence type="ECO:0000256" key="2">
    <source>
        <dbReference type="ARBA" id="ARBA00022475"/>
    </source>
</evidence>
<dbReference type="PANTHER" id="PTHR33529:SF2">
    <property type="entry name" value="LIPOPOLYSACCHARIDE EXPORT SYSTEM PERMEASE PROTEIN LPTG"/>
    <property type="match status" value="1"/>
</dbReference>
<name>A0A485M9J0_9ZZZZ</name>
<feature type="transmembrane region" description="Helical" evidence="6">
    <location>
        <begin position="330"/>
        <end position="353"/>
    </location>
</feature>
<gene>
    <name evidence="7" type="ORF">SCFA_580012</name>
</gene>
<feature type="transmembrane region" description="Helical" evidence="6">
    <location>
        <begin position="12"/>
        <end position="30"/>
    </location>
</feature>
<dbReference type="PANTHER" id="PTHR33529">
    <property type="entry name" value="SLR0882 PROTEIN-RELATED"/>
    <property type="match status" value="1"/>
</dbReference>